<comment type="caution">
    <text evidence="8">Lacks conserved residue(s) required for the propagation of feature annotation.</text>
</comment>
<comment type="catalytic activity">
    <reaction evidence="8">
        <text>FMN + ATP + H(+) = FAD + diphosphate</text>
        <dbReference type="Rhea" id="RHEA:17237"/>
        <dbReference type="ChEBI" id="CHEBI:15378"/>
        <dbReference type="ChEBI" id="CHEBI:30616"/>
        <dbReference type="ChEBI" id="CHEBI:33019"/>
        <dbReference type="ChEBI" id="CHEBI:57692"/>
        <dbReference type="ChEBI" id="CHEBI:58210"/>
        <dbReference type="EC" id="2.7.7.2"/>
    </reaction>
</comment>
<dbReference type="OrthoDB" id="1912at2157"/>
<evidence type="ECO:0000313" key="11">
    <source>
        <dbReference type="Proteomes" id="UP000006794"/>
    </source>
</evidence>
<name>F8DCJ8_HALXS</name>
<dbReference type="KEGG" id="hxa:Halxa_1407"/>
<dbReference type="HOGENOM" id="CLU_034585_2_1_2"/>
<evidence type="ECO:0000256" key="6">
    <source>
        <dbReference type="ARBA" id="ARBA00022827"/>
    </source>
</evidence>
<evidence type="ECO:0000256" key="5">
    <source>
        <dbReference type="ARBA" id="ARBA00022741"/>
    </source>
</evidence>
<evidence type="ECO:0000313" key="10">
    <source>
        <dbReference type="EMBL" id="AEH36040.1"/>
    </source>
</evidence>
<feature type="binding site" evidence="8">
    <location>
        <position position="106"/>
    </location>
    <ligand>
        <name>ATP</name>
        <dbReference type="ChEBI" id="CHEBI:30616"/>
    </ligand>
</feature>
<comment type="similarity">
    <text evidence="8">Belongs to the archaeal FAD synthase family.</text>
</comment>
<keyword evidence="6 8" id="KW-0274">FAD</keyword>
<dbReference type="STRING" id="797210.Halxa_1407"/>
<evidence type="ECO:0000256" key="3">
    <source>
        <dbReference type="ARBA" id="ARBA00022679"/>
    </source>
</evidence>
<dbReference type="AlphaFoldDB" id="F8DCJ8"/>
<keyword evidence="4 8" id="KW-0548">Nucleotidyltransferase</keyword>
<dbReference type="PANTHER" id="PTHR43793:SF1">
    <property type="entry name" value="FAD SYNTHASE"/>
    <property type="match status" value="1"/>
</dbReference>
<dbReference type="InterPro" id="IPR014729">
    <property type="entry name" value="Rossmann-like_a/b/a_fold"/>
</dbReference>
<dbReference type="Pfam" id="PF01467">
    <property type="entry name" value="CTP_transf_like"/>
    <property type="match status" value="1"/>
</dbReference>
<gene>
    <name evidence="8" type="primary">ribL</name>
    <name evidence="10" type="ordered locus">Halxa_1407</name>
</gene>
<dbReference type="GO" id="GO:0006747">
    <property type="term" value="P:FAD biosynthetic process"/>
    <property type="evidence" value="ECO:0007669"/>
    <property type="project" value="UniProtKB-UniRule"/>
</dbReference>
<evidence type="ECO:0000256" key="4">
    <source>
        <dbReference type="ARBA" id="ARBA00022695"/>
    </source>
</evidence>
<dbReference type="InterPro" id="IPR050385">
    <property type="entry name" value="Archaeal_FAD_synthase"/>
</dbReference>
<dbReference type="EC" id="2.7.7.2" evidence="8"/>
<keyword evidence="5 8" id="KW-0547">Nucleotide-binding</keyword>
<dbReference type="GO" id="GO:0046444">
    <property type="term" value="P:FMN metabolic process"/>
    <property type="evidence" value="ECO:0007669"/>
    <property type="project" value="UniProtKB-UniRule"/>
</dbReference>
<dbReference type="InterPro" id="IPR024902">
    <property type="entry name" value="FAD_synth_RibL"/>
</dbReference>
<keyword evidence="7 8" id="KW-0067">ATP-binding</keyword>
<proteinExistence type="inferred from homology"/>
<comment type="cofactor">
    <cofactor evidence="8">
        <name>a divalent metal cation</name>
        <dbReference type="ChEBI" id="CHEBI:60240"/>
    </cofactor>
</comment>
<dbReference type="GO" id="GO:0005524">
    <property type="term" value="F:ATP binding"/>
    <property type="evidence" value="ECO:0007669"/>
    <property type="project" value="UniProtKB-UniRule"/>
</dbReference>
<keyword evidence="3 8" id="KW-0808">Transferase</keyword>
<evidence type="ECO:0000259" key="9">
    <source>
        <dbReference type="Pfam" id="PF01467"/>
    </source>
</evidence>
<dbReference type="UniPathway" id="UPA00277">
    <property type="reaction ID" value="UER00407"/>
</dbReference>
<reference evidence="10 11" key="1">
    <citation type="journal article" date="2012" name="Stand. Genomic Sci.">
        <title>Complete genome sequence of Halopiger xanaduensis type strain (SH-6(T)).</title>
        <authorList>
            <person name="Anderson I."/>
            <person name="Tindall B.J."/>
            <person name="Rohde M."/>
            <person name="Lucas S."/>
            <person name="Han J."/>
            <person name="Lapidus A."/>
            <person name="Cheng J.F."/>
            <person name="Goodwin L."/>
            <person name="Pitluck S."/>
            <person name="Peters L."/>
            <person name="Pati A."/>
            <person name="Mikhailova N."/>
            <person name="Pagani I."/>
            <person name="Teshima H."/>
            <person name="Han C."/>
            <person name="Tapia R."/>
            <person name="Land M."/>
            <person name="Woyke T."/>
            <person name="Klenk H.P."/>
            <person name="Kyrpides N."/>
            <person name="Ivanova N."/>
        </authorList>
    </citation>
    <scope>NUCLEOTIDE SEQUENCE [LARGE SCALE GENOMIC DNA]</scope>
    <source>
        <strain evidence="11">DSM 18323 / JCM 14033 / SH-6</strain>
    </source>
</reference>
<feature type="binding site" evidence="8">
    <location>
        <begin position="23"/>
        <end position="24"/>
    </location>
    <ligand>
        <name>ATP</name>
        <dbReference type="ChEBI" id="CHEBI:30616"/>
    </ligand>
</feature>
<dbReference type="SUPFAM" id="SSF52374">
    <property type="entry name" value="Nucleotidylyl transferase"/>
    <property type="match status" value="1"/>
</dbReference>
<sequence>MTEDSTPDETAADEPTRVVAQGTFDILHPGHVHYLEEAAAAGDELHVIVARADNIAHKPDPVMPDAQRRDTVAALEAVDYARLGHPEDFSVPIEAIDPDVLVLGHDQHHDERDVSAMLAEWGIDCRVERASGLDPDGETLVSSSEIKARVRERHTVEPSR</sequence>
<feature type="domain" description="Cytidyltransferase-like" evidence="9">
    <location>
        <begin position="20"/>
        <end position="149"/>
    </location>
</feature>
<evidence type="ECO:0000256" key="1">
    <source>
        <dbReference type="ARBA" id="ARBA00022630"/>
    </source>
</evidence>
<comment type="subunit">
    <text evidence="8">Homodimer.</text>
</comment>
<evidence type="ECO:0000256" key="7">
    <source>
        <dbReference type="ARBA" id="ARBA00022840"/>
    </source>
</evidence>
<dbReference type="HAMAP" id="MF_02115">
    <property type="entry name" value="FAD_synth_arch"/>
    <property type="match status" value="1"/>
</dbReference>
<dbReference type="GO" id="GO:0003919">
    <property type="term" value="F:FMN adenylyltransferase activity"/>
    <property type="evidence" value="ECO:0007669"/>
    <property type="project" value="UniProtKB-UniRule"/>
</dbReference>
<dbReference type="NCBIfam" id="TIGR00125">
    <property type="entry name" value="cyt_tran_rel"/>
    <property type="match status" value="1"/>
</dbReference>
<comment type="pathway">
    <text evidence="8">Cofactor biosynthesis; FAD biosynthesis; FAD from FMN: step 1/1.</text>
</comment>
<dbReference type="RefSeq" id="WP_013878936.1">
    <property type="nucleotide sequence ID" value="NC_015666.1"/>
</dbReference>
<protein>
    <recommendedName>
        <fullName evidence="8">FAD synthase</fullName>
        <ecNumber evidence="8">2.7.7.2</ecNumber>
    </recommendedName>
    <alternativeName>
        <fullName evidence="8">FMN adenylyltransferase</fullName>
    </alternativeName>
    <alternativeName>
        <fullName evidence="8">Flavin adenine dinucleotide synthase</fullName>
    </alternativeName>
</protein>
<keyword evidence="1 8" id="KW-0285">Flavoprotein</keyword>
<evidence type="ECO:0000256" key="2">
    <source>
        <dbReference type="ARBA" id="ARBA00022643"/>
    </source>
</evidence>
<keyword evidence="2 8" id="KW-0288">FMN</keyword>
<dbReference type="Gene3D" id="3.40.50.620">
    <property type="entry name" value="HUPs"/>
    <property type="match status" value="1"/>
</dbReference>
<dbReference type="EMBL" id="CP002839">
    <property type="protein sequence ID" value="AEH36040.1"/>
    <property type="molecule type" value="Genomic_DNA"/>
</dbReference>
<dbReference type="GeneID" id="10796377"/>
<evidence type="ECO:0000256" key="8">
    <source>
        <dbReference type="HAMAP-Rule" id="MF_02115"/>
    </source>
</evidence>
<dbReference type="eggNOG" id="arCOG01222">
    <property type="taxonomic scope" value="Archaea"/>
</dbReference>
<accession>F8DCJ8</accession>
<dbReference type="PANTHER" id="PTHR43793">
    <property type="entry name" value="FAD SYNTHASE"/>
    <property type="match status" value="1"/>
</dbReference>
<feature type="binding site" evidence="8">
    <location>
        <begin position="28"/>
        <end position="31"/>
    </location>
    <ligand>
        <name>ATP</name>
        <dbReference type="ChEBI" id="CHEBI:30616"/>
    </ligand>
</feature>
<keyword evidence="11" id="KW-1185">Reference proteome</keyword>
<dbReference type="Proteomes" id="UP000006794">
    <property type="component" value="Chromosome"/>
</dbReference>
<dbReference type="InterPro" id="IPR004821">
    <property type="entry name" value="Cyt_trans-like"/>
</dbReference>
<organism evidence="10 11">
    <name type="scientific">Halopiger xanaduensis (strain DSM 18323 / JCM 14033 / SH-6)</name>
    <dbReference type="NCBI Taxonomy" id="797210"/>
    <lineage>
        <taxon>Archaea</taxon>
        <taxon>Methanobacteriati</taxon>
        <taxon>Methanobacteriota</taxon>
        <taxon>Stenosarchaea group</taxon>
        <taxon>Halobacteria</taxon>
        <taxon>Halobacteriales</taxon>
        <taxon>Natrialbaceae</taxon>
        <taxon>Halopiger</taxon>
    </lineage>
</organism>
<comment type="function">
    <text evidence="8">Catalyzes the transfer of the AMP portion of ATP to flavin mononucleotide (FMN) to produce flavin adenine dinucleotide (FAD) coenzyme.</text>
</comment>